<evidence type="ECO:0008006" key="4">
    <source>
        <dbReference type="Google" id="ProtNLM"/>
    </source>
</evidence>
<feature type="compositionally biased region" description="Polar residues" evidence="1">
    <location>
        <begin position="303"/>
        <end position="314"/>
    </location>
</feature>
<dbReference type="EMBL" id="JARBHA010000020">
    <property type="protein sequence ID" value="KAJ9671016.1"/>
    <property type="molecule type" value="Genomic_DNA"/>
</dbReference>
<comment type="caution">
    <text evidence="2">The sequence shown here is derived from an EMBL/GenBank/DDBJ whole genome shotgun (WGS) entry which is preliminary data.</text>
</comment>
<reference evidence="2 3" key="1">
    <citation type="journal article" date="2023" name="BMC Biotechnol.">
        <title>Vitis rotundifolia cv Carlos genome sequencing.</title>
        <authorList>
            <person name="Huff M."/>
            <person name="Hulse-Kemp A."/>
            <person name="Scheffler B."/>
            <person name="Youngblood R."/>
            <person name="Simpson S."/>
            <person name="Babiker E."/>
            <person name="Staton M."/>
        </authorList>
    </citation>
    <scope>NUCLEOTIDE SEQUENCE [LARGE SCALE GENOMIC DNA]</scope>
    <source>
        <tissue evidence="2">Leaf</tissue>
    </source>
</reference>
<dbReference type="PANTHER" id="PTHR13793">
    <property type="entry name" value="PHD FINGER PROTEINS"/>
    <property type="match status" value="1"/>
</dbReference>
<sequence>MFCTQWMLEVYVEDTRKMEPLMNVDGIKETQKKLVCNVCKLKYGACVRCSKQDRMEIWGNFGCDNLELRAFCLKHSKVQDVSTVGSNISSHPLMTSINKPHKLKIALRNGDKTVVHVETPDNNSNRVMVEFVSGCTDAQKLIGMRMLELINSEGVNPSDSINLALILKKLIDQRKVSVKDVALNIGVSPNSLAATLADDHLVPNLQCKIIDIPEPISMKSVPPRRRTKSNIRILKDNRIICSSEVTPSDNGTVMDEANIDQLSGEGLENSSKGSFPNATEKPFTKPVGFQDSLERNSPKFESSEPSNYNPSKSGQIEEDGENLVSSVVDPVAPNMINKERVSGSYIHPLIYQKLRQTKSGLLLKNTICKVEGSRGPKISPMKSSSYVRVPCNHQSQHSTCTEMICKSNGENLEQLVKARNTGSLELSPENEVVGNLFIFRISFLAILLQERTLEIEVARKHKQDFVLVKQHLCELKEAKKQERKEMRHKEAPTILAAVVNLLKVNTSSEGAGLSSQLMPRAKETLSRVAVPRVSSENFSNFTILNPISVCFSCKVAAHLDCYHNVRDSAVGVRLCTWLDHSLLSHPWMLQKGFREVQS</sequence>
<proteinExistence type="predicted"/>
<dbReference type="PANTHER" id="PTHR13793:SF107">
    <property type="entry name" value="BROMODOMAIN-CONTAINING PROTEIN HOMOLOG"/>
    <property type="match status" value="1"/>
</dbReference>
<dbReference type="Pfam" id="PF13771">
    <property type="entry name" value="zf-HC5HC2H"/>
    <property type="match status" value="1"/>
</dbReference>
<evidence type="ECO:0000313" key="2">
    <source>
        <dbReference type="EMBL" id="KAJ9671016.1"/>
    </source>
</evidence>
<dbReference type="InterPro" id="IPR013083">
    <property type="entry name" value="Znf_RING/FYVE/PHD"/>
</dbReference>
<dbReference type="Gene3D" id="3.30.40.10">
    <property type="entry name" value="Zinc/RING finger domain, C3HC4 (zinc finger)"/>
    <property type="match status" value="1"/>
</dbReference>
<dbReference type="GO" id="GO:0006357">
    <property type="term" value="P:regulation of transcription by RNA polymerase II"/>
    <property type="evidence" value="ECO:0007669"/>
    <property type="project" value="TreeGrafter"/>
</dbReference>
<dbReference type="InterPro" id="IPR050701">
    <property type="entry name" value="Histone_Mod_Regulator"/>
</dbReference>
<dbReference type="AlphaFoldDB" id="A0AA38YIF8"/>
<gene>
    <name evidence="2" type="ORF">PVL29_027138</name>
</gene>
<feature type="compositionally biased region" description="Basic and acidic residues" evidence="1">
    <location>
        <begin position="292"/>
        <end position="302"/>
    </location>
</feature>
<evidence type="ECO:0000256" key="1">
    <source>
        <dbReference type="SAM" id="MobiDB-lite"/>
    </source>
</evidence>
<name>A0AA38YIF8_VITRO</name>
<feature type="region of interest" description="Disordered" evidence="1">
    <location>
        <begin position="264"/>
        <end position="321"/>
    </location>
</feature>
<protein>
    <recommendedName>
        <fullName evidence="4">PHD-type domain-containing protein</fullName>
    </recommendedName>
</protein>
<dbReference type="Proteomes" id="UP001168098">
    <property type="component" value="Unassembled WGS sequence"/>
</dbReference>
<keyword evidence="3" id="KW-1185">Reference proteome</keyword>
<accession>A0AA38YIF8</accession>
<evidence type="ECO:0000313" key="3">
    <source>
        <dbReference type="Proteomes" id="UP001168098"/>
    </source>
</evidence>
<organism evidence="2 3">
    <name type="scientific">Vitis rotundifolia</name>
    <name type="common">Muscadine grape</name>
    <dbReference type="NCBI Taxonomy" id="103349"/>
    <lineage>
        <taxon>Eukaryota</taxon>
        <taxon>Viridiplantae</taxon>
        <taxon>Streptophyta</taxon>
        <taxon>Embryophyta</taxon>
        <taxon>Tracheophyta</taxon>
        <taxon>Spermatophyta</taxon>
        <taxon>Magnoliopsida</taxon>
        <taxon>eudicotyledons</taxon>
        <taxon>Gunneridae</taxon>
        <taxon>Pentapetalae</taxon>
        <taxon>rosids</taxon>
        <taxon>Vitales</taxon>
        <taxon>Vitaceae</taxon>
        <taxon>Viteae</taxon>
        <taxon>Vitis</taxon>
    </lineage>
</organism>
<feature type="compositionally biased region" description="Polar residues" evidence="1">
    <location>
        <begin position="268"/>
        <end position="277"/>
    </location>
</feature>